<reference evidence="2 3" key="1">
    <citation type="submission" date="2015-07" db="EMBL/GenBank/DDBJ databases">
        <title>Comparative genomics of the Sigatoka disease complex on banana suggests a link between parallel evolutionary changes in Pseudocercospora fijiensis and Pseudocercospora eumusae and increased virulence on the banana host.</title>
        <authorList>
            <person name="Chang T.-C."/>
            <person name="Salvucci A."/>
            <person name="Crous P.W."/>
            <person name="Stergiopoulos I."/>
        </authorList>
    </citation>
    <scope>NUCLEOTIDE SEQUENCE [LARGE SCALE GENOMIC DNA]</scope>
    <source>
        <strain evidence="2 3">CBS 114824</strain>
    </source>
</reference>
<dbReference type="AlphaFoldDB" id="A0A139H1V0"/>
<dbReference type="SUPFAM" id="SSF81383">
    <property type="entry name" value="F-box domain"/>
    <property type="match status" value="1"/>
</dbReference>
<dbReference type="EMBL" id="LFZN01000174">
    <property type="protein sequence ID" value="KXS96450.1"/>
    <property type="molecule type" value="Genomic_DNA"/>
</dbReference>
<dbReference type="InterPro" id="IPR036047">
    <property type="entry name" value="F-box-like_dom_sf"/>
</dbReference>
<name>A0A139H1V0_9PEZI</name>
<comment type="caution">
    <text evidence="2">The sequence shown here is derived from an EMBL/GenBank/DDBJ whole genome shotgun (WGS) entry which is preliminary data.</text>
</comment>
<evidence type="ECO:0008006" key="4">
    <source>
        <dbReference type="Google" id="ProtNLM"/>
    </source>
</evidence>
<evidence type="ECO:0000256" key="1">
    <source>
        <dbReference type="SAM" id="SignalP"/>
    </source>
</evidence>
<sequence length="212" mass="24972">MATHTSRAFQTVELLAMILSLLTPQELKQAYRVDRTFKSTIDQDQNLRRRVQFFNKSLRLDQAFDDHKTGLSRRFGQFETTLHPILHRQISPAKQGCPLFFYVQVGKIWDLQTYHSAKMSQIVCQPHTPCIKISFNKTPWASEWQEEIVWEVEEGLGVTLGQLVDAVKRLKVLWTQEVRVELVQRGRESTEYQQEIRLEISREHRNGRVMKF</sequence>
<dbReference type="Proteomes" id="UP000070133">
    <property type="component" value="Unassembled WGS sequence"/>
</dbReference>
<dbReference type="OrthoDB" id="3647512at2759"/>
<proteinExistence type="predicted"/>
<keyword evidence="1" id="KW-0732">Signal</keyword>
<feature type="signal peptide" evidence="1">
    <location>
        <begin position="1"/>
        <end position="24"/>
    </location>
</feature>
<gene>
    <name evidence="2" type="ORF">AC578_3247</name>
</gene>
<keyword evidence="3" id="KW-1185">Reference proteome</keyword>
<protein>
    <recommendedName>
        <fullName evidence="4">F-box domain-containing protein</fullName>
    </recommendedName>
</protein>
<accession>A0A139H1V0</accession>
<evidence type="ECO:0000313" key="2">
    <source>
        <dbReference type="EMBL" id="KXS96450.1"/>
    </source>
</evidence>
<feature type="chain" id="PRO_5007806234" description="F-box domain-containing protein" evidence="1">
    <location>
        <begin position="25"/>
        <end position="212"/>
    </location>
</feature>
<organism evidence="2 3">
    <name type="scientific">Pseudocercospora eumusae</name>
    <dbReference type="NCBI Taxonomy" id="321146"/>
    <lineage>
        <taxon>Eukaryota</taxon>
        <taxon>Fungi</taxon>
        <taxon>Dikarya</taxon>
        <taxon>Ascomycota</taxon>
        <taxon>Pezizomycotina</taxon>
        <taxon>Dothideomycetes</taxon>
        <taxon>Dothideomycetidae</taxon>
        <taxon>Mycosphaerellales</taxon>
        <taxon>Mycosphaerellaceae</taxon>
        <taxon>Pseudocercospora</taxon>
    </lineage>
</organism>
<evidence type="ECO:0000313" key="3">
    <source>
        <dbReference type="Proteomes" id="UP000070133"/>
    </source>
</evidence>